<dbReference type="Gene3D" id="3.40.50.720">
    <property type="entry name" value="NAD(P)-binding Rossmann-like Domain"/>
    <property type="match status" value="1"/>
</dbReference>
<name>A0A840FGU5_9BURK</name>
<comment type="similarity">
    <text evidence="1">Belongs to the short-chain dehydrogenases/reductases (SDR) family.</text>
</comment>
<dbReference type="EMBL" id="JACIFZ010000001">
    <property type="protein sequence ID" value="MBB4220242.1"/>
    <property type="molecule type" value="Genomic_DNA"/>
</dbReference>
<dbReference type="RefSeq" id="WP_184635688.1">
    <property type="nucleotide sequence ID" value="NZ_JACIFZ010000001.1"/>
</dbReference>
<keyword evidence="2" id="KW-0560">Oxidoreductase</keyword>
<sequence length="250" mass="25402">MTNGAPQLPLSGRVAFVTGAGQGLGAAIARGLAQAGARVALADIELPAVEAVASEIGGLALGLDVRDETAFGACFGGAVAHFGCVDIMVNNAARTPSTSLWDITPEEWDDVLAINLRGSFFGCRIAGRHMRERGEGRIVNLSSMAGQQASSATGVHYAASKAGLLALTRSFAQELAPHGVTVNALAPAAIRSPALGAMAPARQHALQAGIPLGRFGLAEEVAAAVVYLASPAAAFMTGATLDLNGGRFMR</sequence>
<evidence type="ECO:0000313" key="2">
    <source>
        <dbReference type="EMBL" id="MBB4220242.1"/>
    </source>
</evidence>
<dbReference type="FunFam" id="3.40.50.720:FF:000084">
    <property type="entry name" value="Short-chain dehydrogenase reductase"/>
    <property type="match status" value="1"/>
</dbReference>
<dbReference type="NCBIfam" id="NF005559">
    <property type="entry name" value="PRK07231.1"/>
    <property type="match status" value="1"/>
</dbReference>
<dbReference type="PANTHER" id="PTHR42760">
    <property type="entry name" value="SHORT-CHAIN DEHYDROGENASES/REDUCTASES FAMILY MEMBER"/>
    <property type="match status" value="1"/>
</dbReference>
<dbReference type="PANTHER" id="PTHR42760:SF40">
    <property type="entry name" value="3-OXOACYL-[ACYL-CARRIER-PROTEIN] REDUCTASE, CHLOROPLASTIC"/>
    <property type="match status" value="1"/>
</dbReference>
<dbReference type="GO" id="GO:0030497">
    <property type="term" value="P:fatty acid elongation"/>
    <property type="evidence" value="ECO:0007669"/>
    <property type="project" value="TreeGrafter"/>
</dbReference>
<evidence type="ECO:0000313" key="3">
    <source>
        <dbReference type="Proteomes" id="UP000524450"/>
    </source>
</evidence>
<dbReference type="PRINTS" id="PR00081">
    <property type="entry name" value="GDHRDH"/>
</dbReference>
<accession>A0A840FGU5</accession>
<dbReference type="InterPro" id="IPR036291">
    <property type="entry name" value="NAD(P)-bd_dom_sf"/>
</dbReference>
<gene>
    <name evidence="2" type="ORF">GGD71_000989</name>
</gene>
<dbReference type="AlphaFoldDB" id="A0A840FGU5"/>
<comment type="caution">
    <text evidence="2">The sequence shown here is derived from an EMBL/GenBank/DDBJ whole genome shotgun (WGS) entry which is preliminary data.</text>
</comment>
<evidence type="ECO:0000256" key="1">
    <source>
        <dbReference type="ARBA" id="ARBA00006484"/>
    </source>
</evidence>
<dbReference type="InterPro" id="IPR002347">
    <property type="entry name" value="SDR_fam"/>
</dbReference>
<dbReference type="GO" id="GO:0004316">
    <property type="term" value="F:3-oxoacyl-[acyl-carrier-protein] reductase (NADPH) activity"/>
    <property type="evidence" value="ECO:0007669"/>
    <property type="project" value="UniProtKB-EC"/>
</dbReference>
<dbReference type="Pfam" id="PF13561">
    <property type="entry name" value="adh_short_C2"/>
    <property type="match status" value="1"/>
</dbReference>
<organism evidence="2 3">
    <name type="scientific">Variovorax guangxiensis</name>
    <dbReference type="NCBI Taxonomy" id="1775474"/>
    <lineage>
        <taxon>Bacteria</taxon>
        <taxon>Pseudomonadati</taxon>
        <taxon>Pseudomonadota</taxon>
        <taxon>Betaproteobacteria</taxon>
        <taxon>Burkholderiales</taxon>
        <taxon>Comamonadaceae</taxon>
        <taxon>Variovorax</taxon>
    </lineage>
</organism>
<dbReference type="EC" id="1.1.1.100" evidence="2"/>
<dbReference type="Proteomes" id="UP000524450">
    <property type="component" value="Unassembled WGS sequence"/>
</dbReference>
<proteinExistence type="inferred from homology"/>
<dbReference type="SUPFAM" id="SSF51735">
    <property type="entry name" value="NAD(P)-binding Rossmann-fold domains"/>
    <property type="match status" value="1"/>
</dbReference>
<dbReference type="PRINTS" id="PR00080">
    <property type="entry name" value="SDRFAMILY"/>
</dbReference>
<reference evidence="2 3" key="1">
    <citation type="submission" date="2020-08" db="EMBL/GenBank/DDBJ databases">
        <title>Genomic Encyclopedia of Type Strains, Phase IV (KMG-V): Genome sequencing to study the core and pangenomes of soil and plant-associated prokaryotes.</title>
        <authorList>
            <person name="Whitman W."/>
        </authorList>
    </citation>
    <scope>NUCLEOTIDE SEQUENCE [LARGE SCALE GENOMIC DNA]</scope>
    <source>
        <strain evidence="2 3">34/80</strain>
    </source>
</reference>
<protein>
    <submittedName>
        <fullName evidence="2">3-oxoacyl-[acyl-carrier protein] reductase</fullName>
        <ecNumber evidence="2">1.1.1.100</ecNumber>
    </submittedName>
</protein>